<dbReference type="InterPro" id="IPR051545">
    <property type="entry name" value="NAD(P)H_dehydrogenase_qn"/>
</dbReference>
<evidence type="ECO:0000256" key="2">
    <source>
        <dbReference type="ARBA" id="ARBA00023002"/>
    </source>
</evidence>
<gene>
    <name evidence="4" type="ORF">Naga_100103g8</name>
</gene>
<dbReference type="GO" id="GO:0003955">
    <property type="term" value="F:NAD(P)H dehydrogenase (quinone) activity"/>
    <property type="evidence" value="ECO:0007669"/>
    <property type="project" value="TreeGrafter"/>
</dbReference>
<dbReference type="Pfam" id="PF02525">
    <property type="entry name" value="Flavodoxin_2"/>
    <property type="match status" value="1"/>
</dbReference>
<dbReference type="SUPFAM" id="SSF52218">
    <property type="entry name" value="Flavoproteins"/>
    <property type="match status" value="1"/>
</dbReference>
<keyword evidence="5" id="KW-1185">Reference proteome</keyword>
<dbReference type="GO" id="GO:0005829">
    <property type="term" value="C:cytosol"/>
    <property type="evidence" value="ECO:0007669"/>
    <property type="project" value="TreeGrafter"/>
</dbReference>
<comment type="similarity">
    <text evidence="1">Belongs to the NAD(P)H dehydrogenase (quinone) family.</text>
</comment>
<dbReference type="AlphaFoldDB" id="W7TIP7"/>
<dbReference type="Proteomes" id="UP000019335">
    <property type="component" value="Chromosome 8"/>
</dbReference>
<feature type="domain" description="Flavodoxin-like fold" evidence="3">
    <location>
        <begin position="44"/>
        <end position="195"/>
    </location>
</feature>
<evidence type="ECO:0000259" key="3">
    <source>
        <dbReference type="Pfam" id="PF02525"/>
    </source>
</evidence>
<keyword evidence="2" id="KW-0560">Oxidoreductase</keyword>
<name>W7TIP7_9STRA</name>
<organism evidence="4 5">
    <name type="scientific">Nannochloropsis gaditana</name>
    <dbReference type="NCBI Taxonomy" id="72520"/>
    <lineage>
        <taxon>Eukaryota</taxon>
        <taxon>Sar</taxon>
        <taxon>Stramenopiles</taxon>
        <taxon>Ochrophyta</taxon>
        <taxon>Eustigmatophyceae</taxon>
        <taxon>Eustigmatales</taxon>
        <taxon>Monodopsidaceae</taxon>
        <taxon>Nannochloropsis</taxon>
    </lineage>
</organism>
<protein>
    <submittedName>
        <fullName evidence="4">Nad h dehydrogenase</fullName>
    </submittedName>
</protein>
<reference evidence="4 5" key="1">
    <citation type="journal article" date="2014" name="Mol. Plant">
        <title>Chromosome Scale Genome Assembly and Transcriptome Profiling of Nannochloropsis gaditana in Nitrogen Depletion.</title>
        <authorList>
            <person name="Corteggiani Carpinelli E."/>
            <person name="Telatin A."/>
            <person name="Vitulo N."/>
            <person name="Forcato C."/>
            <person name="D'Angelo M."/>
            <person name="Schiavon R."/>
            <person name="Vezzi A."/>
            <person name="Giacometti G.M."/>
            <person name="Morosinotto T."/>
            <person name="Valle G."/>
        </authorList>
    </citation>
    <scope>NUCLEOTIDE SEQUENCE [LARGE SCALE GENOMIC DNA]</scope>
    <source>
        <strain evidence="4 5">B-31</strain>
    </source>
</reference>
<dbReference type="InterPro" id="IPR003680">
    <property type="entry name" value="Flavodoxin_fold"/>
</dbReference>
<evidence type="ECO:0000313" key="4">
    <source>
        <dbReference type="EMBL" id="EWM26895.1"/>
    </source>
</evidence>
<dbReference type="PANTHER" id="PTHR10204:SF34">
    <property type="entry name" value="NAD(P)H DEHYDROGENASE [QUINONE] 1 ISOFORM 1"/>
    <property type="match status" value="1"/>
</dbReference>
<dbReference type="InterPro" id="IPR029039">
    <property type="entry name" value="Flavoprotein-like_sf"/>
</dbReference>
<dbReference type="PANTHER" id="PTHR10204">
    <property type="entry name" value="NAD P H OXIDOREDUCTASE-RELATED"/>
    <property type="match status" value="1"/>
</dbReference>
<dbReference type="OrthoDB" id="26889at2759"/>
<dbReference type="EMBL" id="AZIL01000567">
    <property type="protein sequence ID" value="EWM26895.1"/>
    <property type="molecule type" value="Genomic_DNA"/>
</dbReference>
<dbReference type="Gene3D" id="3.40.50.360">
    <property type="match status" value="1"/>
</dbReference>
<comment type="caution">
    <text evidence="4">The sequence shown here is derived from an EMBL/GenBank/DDBJ whole genome shotgun (WGS) entry which is preliminary data.</text>
</comment>
<evidence type="ECO:0000256" key="1">
    <source>
        <dbReference type="ARBA" id="ARBA00006252"/>
    </source>
</evidence>
<sequence>MPRGNKELSLFLWDPLSRFLASAANRWTSFIPPPPRHPSDPPRRVLLLHAHPMGTSSFNGACFETTHRSLQEAGHEVQTLSLYEEGFQPCMQASDIREYMKPLSDRHDEGTPDKAALLRYIDLLKWCDALIFVYPTWWYAMPAILKGWIDRTFLPHSAFTLPTPTSPPASVVGLVPCLKNIKKVGVVTTYGSSYQVIRYVGDPGRRIIARGLRPLFDAQCTLLWLGMYSCDTASQAEREDFLAEVNSYMREF</sequence>
<evidence type="ECO:0000313" key="5">
    <source>
        <dbReference type="Proteomes" id="UP000019335"/>
    </source>
</evidence>
<proteinExistence type="inferred from homology"/>
<accession>W7TIP7</accession>